<evidence type="ECO:0000256" key="1">
    <source>
        <dbReference type="SAM" id="MobiDB-lite"/>
    </source>
</evidence>
<feature type="region of interest" description="Disordered" evidence="1">
    <location>
        <begin position="222"/>
        <end position="266"/>
    </location>
</feature>
<gene>
    <name evidence="2" type="ORF">ACH5RR_007215</name>
</gene>
<proteinExistence type="predicted"/>
<evidence type="ECO:0000313" key="2">
    <source>
        <dbReference type="EMBL" id="KAL3533694.1"/>
    </source>
</evidence>
<dbReference type="PANTHER" id="PTHR34567:SF3">
    <property type="entry name" value="FK506-BINDING-LIKE PROTEIN"/>
    <property type="match status" value="1"/>
</dbReference>
<keyword evidence="3" id="KW-1185">Reference proteome</keyword>
<dbReference type="EMBL" id="JBJUIK010000003">
    <property type="protein sequence ID" value="KAL3533694.1"/>
    <property type="molecule type" value="Genomic_DNA"/>
</dbReference>
<name>A0ABD3ARB2_9GENT</name>
<dbReference type="Proteomes" id="UP001630127">
    <property type="component" value="Unassembled WGS sequence"/>
</dbReference>
<feature type="compositionally biased region" description="Basic and acidic residues" evidence="1">
    <location>
        <begin position="231"/>
        <end position="244"/>
    </location>
</feature>
<protein>
    <submittedName>
        <fullName evidence="2">Uncharacterized protein</fullName>
    </submittedName>
</protein>
<dbReference type="PANTHER" id="PTHR34567">
    <property type="entry name" value="FK506-BINDING-LIKE PROTEIN"/>
    <property type="match status" value="1"/>
</dbReference>
<comment type="caution">
    <text evidence="2">The sequence shown here is derived from an EMBL/GenBank/DDBJ whole genome shotgun (WGS) entry which is preliminary data.</text>
</comment>
<sequence length="337" mass="37843">MENRRGGQKVDIYYSSQDISRRRSFNKKPPRGSWQPTVPSWEKTFCKVVGSLDWETILEMKKFAYLYDNVVKWDDSAGEEAFHNAKKRFLANMRGFPCDMALPDPDLYIDKVDWDSKVDTDLLSDLEHKYVVPDMAENNEPVVIFGDSLLCNQGFSPAGWGECEEDFKKATNSSSNNHDTPWDQSLCYSRGTAKENGWGDSGNNACVLDVGSGAMGDTGWGGGWENSSSWNHHDNRKVEPKNPKGTENGGAWRSWDANSGKKNNAGRFMSRYKTSRVHGNEQQGGYAWRNVAGRKRETFVRESSTTESWNLMNSCGPLSYHASGKAGQPWNLGKSVS</sequence>
<organism evidence="2 3">
    <name type="scientific">Cinchona calisaya</name>
    <dbReference type="NCBI Taxonomy" id="153742"/>
    <lineage>
        <taxon>Eukaryota</taxon>
        <taxon>Viridiplantae</taxon>
        <taxon>Streptophyta</taxon>
        <taxon>Embryophyta</taxon>
        <taxon>Tracheophyta</taxon>
        <taxon>Spermatophyta</taxon>
        <taxon>Magnoliopsida</taxon>
        <taxon>eudicotyledons</taxon>
        <taxon>Gunneridae</taxon>
        <taxon>Pentapetalae</taxon>
        <taxon>asterids</taxon>
        <taxon>lamiids</taxon>
        <taxon>Gentianales</taxon>
        <taxon>Rubiaceae</taxon>
        <taxon>Cinchonoideae</taxon>
        <taxon>Cinchoneae</taxon>
        <taxon>Cinchona</taxon>
    </lineage>
</organism>
<dbReference type="AlphaFoldDB" id="A0ABD3ARB2"/>
<accession>A0ABD3ARB2</accession>
<reference evidence="2 3" key="1">
    <citation type="submission" date="2024-11" db="EMBL/GenBank/DDBJ databases">
        <title>A near-complete genome assembly of Cinchona calisaya.</title>
        <authorList>
            <person name="Lian D.C."/>
            <person name="Zhao X.W."/>
            <person name="Wei L."/>
        </authorList>
    </citation>
    <scope>NUCLEOTIDE SEQUENCE [LARGE SCALE GENOMIC DNA]</scope>
    <source>
        <tissue evidence="2">Nenye</tissue>
    </source>
</reference>
<evidence type="ECO:0000313" key="3">
    <source>
        <dbReference type="Proteomes" id="UP001630127"/>
    </source>
</evidence>